<gene>
    <name evidence="2" type="ORF">B0F90DRAFT_1672731</name>
</gene>
<accession>A0AAD4QDR1</accession>
<dbReference type="AlphaFoldDB" id="A0AAD4QDR1"/>
<keyword evidence="1" id="KW-0812">Transmembrane</keyword>
<dbReference type="Proteomes" id="UP001203297">
    <property type="component" value="Unassembled WGS sequence"/>
</dbReference>
<keyword evidence="1" id="KW-0472">Membrane</keyword>
<name>A0AAD4QDR1_9AGAM</name>
<evidence type="ECO:0000313" key="3">
    <source>
        <dbReference type="Proteomes" id="UP001203297"/>
    </source>
</evidence>
<organism evidence="2 3">
    <name type="scientific">Multifurca ochricompacta</name>
    <dbReference type="NCBI Taxonomy" id="376703"/>
    <lineage>
        <taxon>Eukaryota</taxon>
        <taxon>Fungi</taxon>
        <taxon>Dikarya</taxon>
        <taxon>Basidiomycota</taxon>
        <taxon>Agaricomycotina</taxon>
        <taxon>Agaricomycetes</taxon>
        <taxon>Russulales</taxon>
        <taxon>Russulaceae</taxon>
        <taxon>Multifurca</taxon>
    </lineage>
</organism>
<dbReference type="EMBL" id="WTXG01000415">
    <property type="protein sequence ID" value="KAI0288783.1"/>
    <property type="molecule type" value="Genomic_DNA"/>
</dbReference>
<comment type="caution">
    <text evidence="2">The sequence shown here is derived from an EMBL/GenBank/DDBJ whole genome shotgun (WGS) entry which is preliminary data.</text>
</comment>
<keyword evidence="3" id="KW-1185">Reference proteome</keyword>
<proteinExistence type="predicted"/>
<keyword evidence="1" id="KW-1133">Transmembrane helix</keyword>
<protein>
    <submittedName>
        <fullName evidence="2">Uncharacterized protein</fullName>
    </submittedName>
</protein>
<reference evidence="2" key="1">
    <citation type="journal article" date="2022" name="New Phytol.">
        <title>Evolutionary transition to the ectomycorrhizal habit in the genomes of a hyperdiverse lineage of mushroom-forming fungi.</title>
        <authorList>
            <person name="Looney B."/>
            <person name="Miyauchi S."/>
            <person name="Morin E."/>
            <person name="Drula E."/>
            <person name="Courty P.E."/>
            <person name="Kohler A."/>
            <person name="Kuo A."/>
            <person name="LaButti K."/>
            <person name="Pangilinan J."/>
            <person name="Lipzen A."/>
            <person name="Riley R."/>
            <person name="Andreopoulos W."/>
            <person name="He G."/>
            <person name="Johnson J."/>
            <person name="Nolan M."/>
            <person name="Tritt A."/>
            <person name="Barry K.W."/>
            <person name="Grigoriev I.V."/>
            <person name="Nagy L.G."/>
            <person name="Hibbett D."/>
            <person name="Henrissat B."/>
            <person name="Matheny P.B."/>
            <person name="Labbe J."/>
            <person name="Martin F.M."/>
        </authorList>
    </citation>
    <scope>NUCLEOTIDE SEQUENCE</scope>
    <source>
        <strain evidence="2">BPL690</strain>
    </source>
</reference>
<sequence>MLSSDICPTTSHGDMGIGIWDAWSNRDRRGLVFSSGQDLRGHSSSDLWPTLVGYRVFPEGRGVWGSIISSETETLVAWRSGDTGSNNWAIVVVFLVGTFILSSLTVLDIGVDEGFQYVEYTVLWDSKRRGVQGLLRRFKKRFPWLRRPLGRIKSHSAHSSWIDIRLSGLPNFFWSGSSLAGLSGTVGAGRGREKGKGKEKRKETGIHPPVQVVSTADNENGGRALGLWVYRVARVRLSGSFLWQLVGATGDVEGCCQGARITGEDSYQGVSVVQSGRWFMSGQNSVGRKFDTGASGVRDVGCFSSGKASAFGSERVHCAANLRNPGDDYPHAGISKFPTLHHSSGTTWEATGS</sequence>
<evidence type="ECO:0000313" key="2">
    <source>
        <dbReference type="EMBL" id="KAI0288783.1"/>
    </source>
</evidence>
<evidence type="ECO:0000256" key="1">
    <source>
        <dbReference type="SAM" id="Phobius"/>
    </source>
</evidence>
<feature type="transmembrane region" description="Helical" evidence="1">
    <location>
        <begin position="88"/>
        <end position="107"/>
    </location>
</feature>